<dbReference type="AlphaFoldDB" id="A0A0A9E9B0"/>
<reference evidence="1" key="2">
    <citation type="journal article" date="2015" name="Data Brief">
        <title>Shoot transcriptome of the giant reed, Arundo donax.</title>
        <authorList>
            <person name="Barrero R.A."/>
            <person name="Guerrero F.D."/>
            <person name="Moolhuijzen P."/>
            <person name="Goolsby J.A."/>
            <person name="Tidwell J."/>
            <person name="Bellgard S.E."/>
            <person name="Bellgard M.I."/>
        </authorList>
    </citation>
    <scope>NUCLEOTIDE SEQUENCE</scope>
    <source>
        <tissue evidence="1">Shoot tissue taken approximately 20 cm above the soil surface</tissue>
    </source>
</reference>
<accession>A0A0A9E9B0</accession>
<proteinExistence type="predicted"/>
<name>A0A0A9E9B0_ARUDO</name>
<evidence type="ECO:0000313" key="1">
    <source>
        <dbReference type="EMBL" id="JAD92582.1"/>
    </source>
</evidence>
<reference evidence="1" key="1">
    <citation type="submission" date="2014-09" db="EMBL/GenBank/DDBJ databases">
        <authorList>
            <person name="Magalhaes I.L.F."/>
            <person name="Oliveira U."/>
            <person name="Santos F.R."/>
            <person name="Vidigal T.H.D.A."/>
            <person name="Brescovit A.D."/>
            <person name="Santos A.J."/>
        </authorList>
    </citation>
    <scope>NUCLEOTIDE SEQUENCE</scope>
    <source>
        <tissue evidence="1">Shoot tissue taken approximately 20 cm above the soil surface</tissue>
    </source>
</reference>
<sequence>MLRHRSHKGEPIYRMQSKGILSRNQATLLHGNGFSSSLHDCPVSVNGCSVYWRAVQWRC</sequence>
<organism evidence="1">
    <name type="scientific">Arundo donax</name>
    <name type="common">Giant reed</name>
    <name type="synonym">Donax arundinaceus</name>
    <dbReference type="NCBI Taxonomy" id="35708"/>
    <lineage>
        <taxon>Eukaryota</taxon>
        <taxon>Viridiplantae</taxon>
        <taxon>Streptophyta</taxon>
        <taxon>Embryophyta</taxon>
        <taxon>Tracheophyta</taxon>
        <taxon>Spermatophyta</taxon>
        <taxon>Magnoliopsida</taxon>
        <taxon>Liliopsida</taxon>
        <taxon>Poales</taxon>
        <taxon>Poaceae</taxon>
        <taxon>PACMAD clade</taxon>
        <taxon>Arundinoideae</taxon>
        <taxon>Arundineae</taxon>
        <taxon>Arundo</taxon>
    </lineage>
</organism>
<protein>
    <submittedName>
        <fullName evidence="1">Uncharacterized protein</fullName>
    </submittedName>
</protein>
<dbReference type="EMBL" id="GBRH01209101">
    <property type="protein sequence ID" value="JAD88794.1"/>
    <property type="molecule type" value="Transcribed_RNA"/>
</dbReference>
<dbReference type="EMBL" id="GBRH01205313">
    <property type="protein sequence ID" value="JAD92582.1"/>
    <property type="molecule type" value="Transcribed_RNA"/>
</dbReference>